<dbReference type="Pfam" id="PF13714">
    <property type="entry name" value="PEP_mutase"/>
    <property type="match status" value="1"/>
</dbReference>
<dbReference type="InterPro" id="IPR018523">
    <property type="entry name" value="Isocitrate_lyase_ph_CS"/>
</dbReference>
<dbReference type="EMBL" id="CP054139">
    <property type="protein sequence ID" value="QKJ32905.1"/>
    <property type="molecule type" value="Genomic_DNA"/>
</dbReference>
<evidence type="ECO:0000313" key="2">
    <source>
        <dbReference type="Proteomes" id="UP000505355"/>
    </source>
</evidence>
<keyword evidence="2" id="KW-1185">Reference proteome</keyword>
<accession>A0A7D4QD71</accession>
<sequence>MKHTLTKRKSWKAMLKAAAGPVKLPVAHDALTARLIELAGFDAYQIGGYALSGATHAIPDIDLEKFGEKKFSAEWIMQASPLPVLVDIDDGYGDVKNVTRTVQEYIRLGASAMFMEDQQPPKKCGHMDDKKVVDEQVMLQKIRAAVSARDGHDFFILARTDAIDPEGIDNAIVRAKAYLDAGADGVYLEGPKTLEDLEKIGKALNDVPLATSILENGGKTPWCSPKDLGDMGYSMILYPTTVIFQVTKTIGKALHHLKEGKPMGPSQGVDMHQFMEIVDLPYWQDIEEKFEGKTL</sequence>
<protein>
    <submittedName>
        <fullName evidence="1">Isocitrate lyase/PEP mutase family protein</fullName>
    </submittedName>
</protein>
<keyword evidence="1" id="KW-0456">Lyase</keyword>
<dbReference type="CDD" id="cd00377">
    <property type="entry name" value="ICL_PEPM"/>
    <property type="match status" value="1"/>
</dbReference>
<dbReference type="Proteomes" id="UP000505355">
    <property type="component" value="Chromosome"/>
</dbReference>
<dbReference type="SUPFAM" id="SSF51621">
    <property type="entry name" value="Phosphoenolpyruvate/pyruvate domain"/>
    <property type="match status" value="1"/>
</dbReference>
<dbReference type="AlphaFoldDB" id="A0A7D4QD71"/>
<dbReference type="InterPro" id="IPR040442">
    <property type="entry name" value="Pyrv_kinase-like_dom_sf"/>
</dbReference>
<evidence type="ECO:0000313" key="1">
    <source>
        <dbReference type="EMBL" id="QKJ32905.1"/>
    </source>
</evidence>
<dbReference type="RefSeq" id="WP_173417550.1">
    <property type="nucleotide sequence ID" value="NZ_CP054139.1"/>
</dbReference>
<dbReference type="InterPro" id="IPR039556">
    <property type="entry name" value="ICL/PEPM"/>
</dbReference>
<dbReference type="PROSITE" id="PS00161">
    <property type="entry name" value="ISOCITRATE_LYASE"/>
    <property type="match status" value="1"/>
</dbReference>
<name>A0A7D4QD71_9SPHI</name>
<organism evidence="1 2">
    <name type="scientific">Mucilaginibacter mali</name>
    <dbReference type="NCBI Taxonomy" id="2740462"/>
    <lineage>
        <taxon>Bacteria</taxon>
        <taxon>Pseudomonadati</taxon>
        <taxon>Bacteroidota</taxon>
        <taxon>Sphingobacteriia</taxon>
        <taxon>Sphingobacteriales</taxon>
        <taxon>Sphingobacteriaceae</taxon>
        <taxon>Mucilaginibacter</taxon>
    </lineage>
</organism>
<gene>
    <name evidence="1" type="ORF">HQ865_25180</name>
</gene>
<reference evidence="1 2" key="1">
    <citation type="submission" date="2020-05" db="EMBL/GenBank/DDBJ databases">
        <title>Mucilaginibacter mali sp. nov.</title>
        <authorList>
            <person name="Kim H.S."/>
            <person name="Lee K.C."/>
            <person name="Suh M.K."/>
            <person name="Kim J.-S."/>
            <person name="Han K.-I."/>
            <person name="Eom M.K."/>
            <person name="Shin Y.K."/>
            <person name="Lee J.-S."/>
        </authorList>
    </citation>
    <scope>NUCLEOTIDE SEQUENCE [LARGE SCALE GENOMIC DNA]</scope>
    <source>
        <strain evidence="1 2">G2-14</strain>
    </source>
</reference>
<dbReference type="GO" id="GO:0016833">
    <property type="term" value="F:oxo-acid-lyase activity"/>
    <property type="evidence" value="ECO:0007669"/>
    <property type="project" value="UniProtKB-ARBA"/>
</dbReference>
<dbReference type="PANTHER" id="PTHR42905">
    <property type="entry name" value="PHOSPHOENOLPYRUVATE CARBOXYLASE"/>
    <property type="match status" value="1"/>
</dbReference>
<proteinExistence type="predicted"/>
<dbReference type="Gene3D" id="3.20.20.60">
    <property type="entry name" value="Phosphoenolpyruvate-binding domains"/>
    <property type="match status" value="1"/>
</dbReference>
<dbReference type="PANTHER" id="PTHR42905:SF5">
    <property type="entry name" value="CARBOXYVINYL-CARBOXYPHOSPHONATE PHOSPHORYLMUTASE, CHLOROPLASTIC"/>
    <property type="match status" value="1"/>
</dbReference>
<dbReference type="KEGG" id="mmab:HQ865_25180"/>
<dbReference type="InterPro" id="IPR015813">
    <property type="entry name" value="Pyrv/PenolPyrv_kinase-like_dom"/>
</dbReference>